<dbReference type="InterPro" id="IPR001387">
    <property type="entry name" value="Cro/C1-type_HTH"/>
</dbReference>
<comment type="similarity">
    <text evidence="1">Belongs to the MBF1 family.</text>
</comment>
<dbReference type="PANTHER" id="PTHR10245">
    <property type="entry name" value="ENDOTHELIAL DIFFERENTIATION-RELATED FACTOR 1 MULTIPROTEIN BRIDGING FACTOR 1"/>
    <property type="match status" value="1"/>
</dbReference>
<dbReference type="PROSITE" id="PS50943">
    <property type="entry name" value="HTH_CROC1"/>
    <property type="match status" value="1"/>
</dbReference>
<reference evidence="7 8" key="1">
    <citation type="submission" date="2023-09" db="EMBL/GenBank/DDBJ databases">
        <title>Pangenome analysis of Batrachochytrium dendrobatidis and related Chytrids.</title>
        <authorList>
            <person name="Yacoub M.N."/>
            <person name="Stajich J.E."/>
            <person name="James T.Y."/>
        </authorList>
    </citation>
    <scope>NUCLEOTIDE SEQUENCE [LARGE SCALE GENOMIC DNA]</scope>
    <source>
        <strain evidence="7 8">JEL0888</strain>
    </source>
</reference>
<keyword evidence="8" id="KW-1185">Reference proteome</keyword>
<evidence type="ECO:0000313" key="7">
    <source>
        <dbReference type="EMBL" id="KAL2916054.1"/>
    </source>
</evidence>
<evidence type="ECO:0000256" key="2">
    <source>
        <dbReference type="ARBA" id="ARBA00023015"/>
    </source>
</evidence>
<dbReference type="Pfam" id="PF01381">
    <property type="entry name" value="HTH_3"/>
    <property type="match status" value="1"/>
</dbReference>
<accession>A0ABR4N9C9</accession>
<dbReference type="Proteomes" id="UP001527925">
    <property type="component" value="Unassembled WGS sequence"/>
</dbReference>
<keyword evidence="4" id="KW-0804">Transcription</keyword>
<keyword evidence="2" id="KW-0805">Transcription regulation</keyword>
<dbReference type="InterPro" id="IPR013729">
    <property type="entry name" value="MBF1_N"/>
</dbReference>
<evidence type="ECO:0000256" key="5">
    <source>
        <dbReference type="ARBA" id="ARBA00035107"/>
    </source>
</evidence>
<name>A0ABR4N9C9_9FUNG</name>
<evidence type="ECO:0000256" key="4">
    <source>
        <dbReference type="ARBA" id="ARBA00023163"/>
    </source>
</evidence>
<feature type="domain" description="HTH cro/C1-type" evidence="6">
    <location>
        <begin position="81"/>
        <end position="136"/>
    </location>
</feature>
<evidence type="ECO:0000259" key="6">
    <source>
        <dbReference type="PROSITE" id="PS50943"/>
    </source>
</evidence>
<dbReference type="Pfam" id="PF08523">
    <property type="entry name" value="MBF1"/>
    <property type="match status" value="1"/>
</dbReference>
<comment type="caution">
    <text evidence="7">The sequence shown here is derived from an EMBL/GenBank/DDBJ whole genome shotgun (WGS) entry which is preliminary data.</text>
</comment>
<evidence type="ECO:0000256" key="3">
    <source>
        <dbReference type="ARBA" id="ARBA00023125"/>
    </source>
</evidence>
<keyword evidence="3" id="KW-0238">DNA-binding</keyword>
<dbReference type="PANTHER" id="PTHR10245:SF15">
    <property type="entry name" value="ENDOTHELIAL DIFFERENTIATION-RELATED FACTOR 1"/>
    <property type="match status" value="1"/>
</dbReference>
<evidence type="ECO:0000256" key="1">
    <source>
        <dbReference type="ARBA" id="ARBA00009802"/>
    </source>
</evidence>
<dbReference type="Gene3D" id="1.10.260.40">
    <property type="entry name" value="lambda repressor-like DNA-binding domains"/>
    <property type="match status" value="1"/>
</dbReference>
<dbReference type="CDD" id="cd00093">
    <property type="entry name" value="HTH_XRE"/>
    <property type="match status" value="1"/>
</dbReference>
<gene>
    <name evidence="7" type="primary">MBF1</name>
    <name evidence="7" type="ORF">HK105_204478</name>
</gene>
<comment type="function">
    <text evidence="5">Transcriptional coactivator that stimulates GCN4-dependent transcriptional activity by bridging the DNA-binding region of GCN4 and TBP (SPT15), thereby recruiting TBP to GCN4-bound promoters. Involved in induction of the ribosome quality control (RQC) pathway; a pathway that degrades nascent peptide chains during problematic translation. Required to prevent stalled ribosomes from frameshifting.</text>
</comment>
<dbReference type="SUPFAM" id="SSF47413">
    <property type="entry name" value="lambda repressor-like DNA-binding domains"/>
    <property type="match status" value="1"/>
</dbReference>
<protein>
    <submittedName>
        <fullName evidence="7">Multiprotein-bridging factor 1</fullName>
    </submittedName>
</protein>
<evidence type="ECO:0000313" key="8">
    <source>
        <dbReference type="Proteomes" id="UP001527925"/>
    </source>
</evidence>
<organism evidence="7 8">
    <name type="scientific">Polyrhizophydium stewartii</name>
    <dbReference type="NCBI Taxonomy" id="2732419"/>
    <lineage>
        <taxon>Eukaryota</taxon>
        <taxon>Fungi</taxon>
        <taxon>Fungi incertae sedis</taxon>
        <taxon>Chytridiomycota</taxon>
        <taxon>Chytridiomycota incertae sedis</taxon>
        <taxon>Chytridiomycetes</taxon>
        <taxon>Rhizophydiales</taxon>
        <taxon>Rhizophydiales incertae sedis</taxon>
        <taxon>Polyrhizophydium</taxon>
    </lineage>
</organism>
<sequence length="153" mass="16269">MSNVGWDDVTVIRKRPETGKTLRSAEALTAAQRSGGTIASQKKTGINQNVKGIDAGKAAKIDNETETFHVERVPLSLGKTIQQARQAKGLTQKDLATKINEKQPVVNDYESGRATNPNQQILAKMERVLGVKLRGKDIGAPLAGPGAAAAAKK</sequence>
<proteinExistence type="inferred from homology"/>
<dbReference type="EMBL" id="JADGIZ020000019">
    <property type="protein sequence ID" value="KAL2916054.1"/>
    <property type="molecule type" value="Genomic_DNA"/>
</dbReference>
<dbReference type="InterPro" id="IPR010982">
    <property type="entry name" value="Lambda_DNA-bd_dom_sf"/>
</dbReference>
<dbReference type="SMART" id="SM00530">
    <property type="entry name" value="HTH_XRE"/>
    <property type="match status" value="1"/>
</dbReference>